<dbReference type="InterPro" id="IPR004871">
    <property type="entry name" value="RSE1/DDB1/CPSF1_C"/>
</dbReference>
<evidence type="ECO:0000256" key="2">
    <source>
        <dbReference type="ARBA" id="ARBA00023242"/>
    </source>
</evidence>
<feature type="domain" description="RSE1/DDB1/CPSF1 second beta-propeller" evidence="6">
    <location>
        <begin position="582"/>
        <end position="984"/>
    </location>
</feature>
<dbReference type="Pfam" id="PF10433">
    <property type="entry name" value="Beta-prop_RSE1_1st"/>
    <property type="match status" value="1"/>
</dbReference>
<dbReference type="PANTHER" id="PTHR10644">
    <property type="entry name" value="DNA REPAIR/RNA PROCESSING CPSF FAMILY"/>
    <property type="match status" value="1"/>
</dbReference>
<evidence type="ECO:0000259" key="6">
    <source>
        <dbReference type="Pfam" id="PF23726"/>
    </source>
</evidence>
<evidence type="ECO:0000256" key="3">
    <source>
        <dbReference type="SAM" id="MobiDB-lite"/>
    </source>
</evidence>
<dbReference type="Pfam" id="PF03178">
    <property type="entry name" value="CPSF_A"/>
    <property type="match status" value="1"/>
</dbReference>
<dbReference type="Gene3D" id="2.130.10.10">
    <property type="entry name" value="YVTN repeat-like/Quinoprotein amine dehydrogenase"/>
    <property type="match status" value="2"/>
</dbReference>
<keyword evidence="8" id="KW-1185">Reference proteome</keyword>
<dbReference type="EMBL" id="KN714778">
    <property type="protein sequence ID" value="KUI61488.1"/>
    <property type="molecule type" value="Genomic_DNA"/>
</dbReference>
<feature type="compositionally biased region" description="Polar residues" evidence="3">
    <location>
        <begin position="1310"/>
        <end position="1336"/>
    </location>
</feature>
<dbReference type="STRING" id="694573.A0A194VC70"/>
<dbReference type="InterPro" id="IPR018846">
    <property type="entry name" value="Beta-prop_RSE1/DDB1/CPSF1_1st"/>
</dbReference>
<feature type="domain" description="RSE1/DDB1/CPSF1 first beta-propeller" evidence="5">
    <location>
        <begin position="95"/>
        <end position="465"/>
    </location>
</feature>
<evidence type="ECO:0000313" key="7">
    <source>
        <dbReference type="EMBL" id="KUI61488.1"/>
    </source>
</evidence>
<evidence type="ECO:0000313" key="8">
    <source>
        <dbReference type="Proteomes" id="UP000078576"/>
    </source>
</evidence>
<dbReference type="GO" id="GO:0003676">
    <property type="term" value="F:nucleic acid binding"/>
    <property type="evidence" value="ECO:0007669"/>
    <property type="project" value="InterPro"/>
</dbReference>
<dbReference type="InterPro" id="IPR050358">
    <property type="entry name" value="RSE1/DDB1/CFT1"/>
</dbReference>
<dbReference type="Proteomes" id="UP000078576">
    <property type="component" value="Unassembled WGS sequence"/>
</dbReference>
<gene>
    <name evidence="7" type="ORF">VP1G_08656</name>
</gene>
<evidence type="ECO:0000259" key="4">
    <source>
        <dbReference type="Pfam" id="PF03178"/>
    </source>
</evidence>
<dbReference type="InterPro" id="IPR036322">
    <property type="entry name" value="WD40_repeat_dom_sf"/>
</dbReference>
<feature type="domain" description="RSE1/DDB1/CPSF1 C-terminal" evidence="4">
    <location>
        <begin position="1059"/>
        <end position="1419"/>
    </location>
</feature>
<accession>A0A194VC70</accession>
<evidence type="ECO:0000259" key="5">
    <source>
        <dbReference type="Pfam" id="PF10433"/>
    </source>
</evidence>
<protein>
    <submittedName>
        <fullName evidence="7">Protein cft1</fullName>
    </submittedName>
</protein>
<dbReference type="Pfam" id="PF23726">
    <property type="entry name" value="Beta-prop_RSE1_2nd"/>
    <property type="match status" value="1"/>
</dbReference>
<organism evidence="7 8">
    <name type="scientific">Cytospora mali</name>
    <name type="common">Apple Valsa canker fungus</name>
    <name type="synonym">Valsa mali</name>
    <dbReference type="NCBI Taxonomy" id="578113"/>
    <lineage>
        <taxon>Eukaryota</taxon>
        <taxon>Fungi</taxon>
        <taxon>Dikarya</taxon>
        <taxon>Ascomycota</taxon>
        <taxon>Pezizomycotina</taxon>
        <taxon>Sordariomycetes</taxon>
        <taxon>Sordariomycetidae</taxon>
        <taxon>Diaporthales</taxon>
        <taxon>Cytosporaceae</taxon>
        <taxon>Cytospora</taxon>
    </lineage>
</organism>
<dbReference type="SUPFAM" id="SSF50978">
    <property type="entry name" value="WD40 repeat-like"/>
    <property type="match status" value="1"/>
</dbReference>
<name>A0A194VC70_CYTMA</name>
<proteinExistence type="predicted"/>
<evidence type="ECO:0000256" key="1">
    <source>
        <dbReference type="ARBA" id="ARBA00004123"/>
    </source>
</evidence>
<dbReference type="GO" id="GO:0005634">
    <property type="term" value="C:nucleus"/>
    <property type="evidence" value="ECO:0007669"/>
    <property type="project" value="UniProtKB-SubCell"/>
</dbReference>
<reference evidence="8" key="1">
    <citation type="submission" date="2014-12" db="EMBL/GenBank/DDBJ databases">
        <title>Genome Sequence of Valsa Canker Pathogens Uncovers a Specific Adaption of Colonization on Woody Bark.</title>
        <authorList>
            <person name="Yin Z."/>
            <person name="Liu H."/>
            <person name="Gao X."/>
            <person name="Li Z."/>
            <person name="Song N."/>
            <person name="Ke X."/>
            <person name="Dai Q."/>
            <person name="Wu Y."/>
            <person name="Sun Y."/>
            <person name="Xu J.-R."/>
            <person name="Kang Z.K."/>
            <person name="Wang L."/>
            <person name="Huang L."/>
        </authorList>
    </citation>
    <scope>NUCLEOTIDE SEQUENCE [LARGE SCALE GENOMIC DNA]</scope>
    <source>
        <strain evidence="8">SXYL134</strain>
    </source>
</reference>
<dbReference type="OrthoDB" id="6109at2759"/>
<comment type="subcellular location">
    <subcellularLocation>
        <location evidence="1">Nucleus</location>
    </subcellularLocation>
</comment>
<feature type="region of interest" description="Disordered" evidence="3">
    <location>
        <begin position="1310"/>
        <end position="1337"/>
    </location>
</feature>
<dbReference type="InterPro" id="IPR015943">
    <property type="entry name" value="WD40/YVTN_repeat-like_dom_sf"/>
</dbReference>
<dbReference type="InterPro" id="IPR058543">
    <property type="entry name" value="Beta-prop_RSE1/DDB1/CPSF1_2nd"/>
</dbReference>
<keyword evidence="2" id="KW-0539">Nucleus</keyword>
<sequence length="1457" mass="158296">MQCYSELTPPTAVTHSISLPLLSAQSNNLVVAKSSILQVFETKTITAEVDNSQSSVLHSTKATAQYDSRINDDDGLESSFLGGDAAFQKFDRSFNTKLVLIAEIRLSGTVTGLARIKTQNTRSGGEALLVQFKDAKLSLLEWDPERYDVTTISIHYYEQEELQGSPWVPPLHDCINFLAADPGSRCAALKFGARNLAILPFKHADEEDIAMDDWDEELDGPRPVKEESSTAVVNGTSNIEDTPYSPSFVLRLSRLDANLIHPVDLAFLYEYREPTFGILSSKLAPSAALGRKDHFSFTVFTLDIQQAAHTTILSVGGLPQDLFKVVAVPAPIGGALLVGANELIHIDQAGASNGVAVNPFTKQMTDFTLSDQSSLGLRLEGCSLDFISSETGQMLLVLSDGRLATLDFQVDGRRVSGLRIKLVPSESGGSIIPHKVSSLSRVGRNAFFAGSEDGDSVVFGWTRKQSQASRRKTRPQDASLDFGDIDEEDLEDEDDLYADTPAVIQATNGTAASKGGELVFRVHDRLTSIAPIQDLGYGKAASYEDPEEEQNATGVRGDLQLVAAVGTGKAGSLAVMNREIQPKIIGRFEFPEARGLWTMSAQKPVPKSLKGDKGATAVGTDYDPSTQYDKFMIVAKVDLDNYETSDVYALTAAGFESLTGTEFEPAAGFTVEAGTMANNRRIIQVLKSEVRVYDGDLGLAMILPMEDEETGAEPRVLSASICDPYLLLIRDDSSAFIAEMNSDDELEEIEKTDSILGSTKWVSGCLYADTAGEFCEEQPEKGVKKNFMFLLSAAGSLQVFALPDLSKPLYTTEGLCYIPPILTPEWVTRRGTSKEAITEILVADLGDSVSKSPHLILRHANDDLTIYKPQRYAKAGANNLTNSLSFRKVSNHIFAKSIEEPTEDDDTTDEPRKMPLRFLENVGGYSTVFLPGPSPSFIIKSAKSVPRVLGLQGTGVRTLSTFHTEGCERGFIYSDSDGIARVTQLPTDCTYSEIGMSVKKIPLGVDTGSVAFHSRAEVYAVGCNVEEEFELPKDEDSNPQQAPFWAKEKITFKPMAERGALKLLSPHTWTVIDNIDMEPCEVIMCIKSLNLEVSETTHERSELIVVGTAISRGEDLPIRGRIHVYDIASVIPEPGRPETNKKFKLVAKEDIPRGGVTAISGVGTQGFVLVVHGQKCTVRGLKEDGSLLPVAFMDMSNYVTSIKEIPGTGLCAISDAFKGVWFMGYTEEPYKMMLFGKSNTKLEVLNCDFIPDGKELFIMAADVDGNIHVFQFDPDHPKSLQGHILLHRTSFNVGAHFPTKSMMLPRVILPNSQPQENGTTLTNGNASKSSPGTIPPQTLLLASPTGSLATINSLSETSYRRLSSLAAQLINTLPHPAGLNPKAYRMPPSATQTTAKMPPGVDAGVGRNIVDGAVLSRWTELASGRRGEIASRVGYSGPEEVRVELEGVLGWSGLSYF</sequence>